<organism evidence="2 3">
    <name type="scientific">Lophium mytilinum</name>
    <dbReference type="NCBI Taxonomy" id="390894"/>
    <lineage>
        <taxon>Eukaryota</taxon>
        <taxon>Fungi</taxon>
        <taxon>Dikarya</taxon>
        <taxon>Ascomycota</taxon>
        <taxon>Pezizomycotina</taxon>
        <taxon>Dothideomycetes</taxon>
        <taxon>Pleosporomycetidae</taxon>
        <taxon>Mytilinidiales</taxon>
        <taxon>Mytilinidiaceae</taxon>
        <taxon>Lophium</taxon>
    </lineage>
</organism>
<keyword evidence="3" id="KW-1185">Reference proteome</keyword>
<sequence>MRPIHPNAPGHGHSYSRSHIPVHDEAKAHLIASANHSRIVSIAAQKFRRRENVIARIRLVLRILSLLLCSGILIVLGQAVMVYYKHKDYVVKHNGTPDLRLWPRGLNMKPTLVMLGASVAATVASAVLGVASFSKAVRHITRVGNVVTVLFSTFCIAIWVAAAVYFKIDDFDKTKHYDFLSYTCARRHDQVLDNAVGNLGNLCAQMRASWWGALAESVVEIVSLATVVWAWWVGKRGGKYQKIGVEMLGSG</sequence>
<evidence type="ECO:0000313" key="3">
    <source>
        <dbReference type="Proteomes" id="UP000799750"/>
    </source>
</evidence>
<proteinExistence type="predicted"/>
<keyword evidence="1" id="KW-0812">Transmembrane</keyword>
<dbReference type="EMBL" id="MU004194">
    <property type="protein sequence ID" value="KAF2492431.1"/>
    <property type="molecule type" value="Genomic_DNA"/>
</dbReference>
<keyword evidence="1" id="KW-1133">Transmembrane helix</keyword>
<gene>
    <name evidence="2" type="ORF">BU16DRAFT_114188</name>
</gene>
<evidence type="ECO:0000313" key="2">
    <source>
        <dbReference type="EMBL" id="KAF2492431.1"/>
    </source>
</evidence>
<protein>
    <recommendedName>
        <fullName evidence="4">MARVEL domain-containing protein</fullName>
    </recommendedName>
</protein>
<dbReference type="OrthoDB" id="5400774at2759"/>
<feature type="transmembrane region" description="Helical" evidence="1">
    <location>
        <begin position="210"/>
        <end position="232"/>
    </location>
</feature>
<feature type="transmembrane region" description="Helical" evidence="1">
    <location>
        <begin position="112"/>
        <end position="131"/>
    </location>
</feature>
<feature type="transmembrane region" description="Helical" evidence="1">
    <location>
        <begin position="143"/>
        <end position="166"/>
    </location>
</feature>
<accession>A0A6A6QJJ9</accession>
<dbReference type="PANTHER" id="PTHR42069">
    <property type="entry name" value="HYPHAL ANASTAMOSIS-8 PROTEIN"/>
    <property type="match status" value="1"/>
</dbReference>
<dbReference type="PANTHER" id="PTHR42069:SF1">
    <property type="entry name" value="MARVEL DOMAIN-CONTAINING PROTEIN"/>
    <property type="match status" value="1"/>
</dbReference>
<reference evidence="2" key="1">
    <citation type="journal article" date="2020" name="Stud. Mycol.">
        <title>101 Dothideomycetes genomes: a test case for predicting lifestyles and emergence of pathogens.</title>
        <authorList>
            <person name="Haridas S."/>
            <person name="Albert R."/>
            <person name="Binder M."/>
            <person name="Bloem J."/>
            <person name="Labutti K."/>
            <person name="Salamov A."/>
            <person name="Andreopoulos B."/>
            <person name="Baker S."/>
            <person name="Barry K."/>
            <person name="Bills G."/>
            <person name="Bluhm B."/>
            <person name="Cannon C."/>
            <person name="Castanera R."/>
            <person name="Culley D."/>
            <person name="Daum C."/>
            <person name="Ezra D."/>
            <person name="Gonzalez J."/>
            <person name="Henrissat B."/>
            <person name="Kuo A."/>
            <person name="Liang C."/>
            <person name="Lipzen A."/>
            <person name="Lutzoni F."/>
            <person name="Magnuson J."/>
            <person name="Mondo S."/>
            <person name="Nolan M."/>
            <person name="Ohm R."/>
            <person name="Pangilinan J."/>
            <person name="Park H.-J."/>
            <person name="Ramirez L."/>
            <person name="Alfaro M."/>
            <person name="Sun H."/>
            <person name="Tritt A."/>
            <person name="Yoshinaga Y."/>
            <person name="Zwiers L.-H."/>
            <person name="Turgeon B."/>
            <person name="Goodwin S."/>
            <person name="Spatafora J."/>
            <person name="Crous P."/>
            <person name="Grigoriev I."/>
        </authorList>
    </citation>
    <scope>NUCLEOTIDE SEQUENCE</scope>
    <source>
        <strain evidence="2">CBS 269.34</strain>
    </source>
</reference>
<name>A0A6A6QJJ9_9PEZI</name>
<evidence type="ECO:0008006" key="4">
    <source>
        <dbReference type="Google" id="ProtNLM"/>
    </source>
</evidence>
<dbReference type="AlphaFoldDB" id="A0A6A6QJJ9"/>
<evidence type="ECO:0000256" key="1">
    <source>
        <dbReference type="SAM" id="Phobius"/>
    </source>
</evidence>
<dbReference type="Proteomes" id="UP000799750">
    <property type="component" value="Unassembled WGS sequence"/>
</dbReference>
<keyword evidence="1" id="KW-0472">Membrane</keyword>
<feature type="transmembrane region" description="Helical" evidence="1">
    <location>
        <begin position="59"/>
        <end position="84"/>
    </location>
</feature>